<sequence length="222" mass="25013">MPRRQSSTPLEQAVLVRHLVPWWLYLLLAAFCWLGLRAIAQWALPSSRIGDGSATLLHSFALVGQVLLPLALLCAGVADLFNRVSWRRRLDRLRQERAADSLLEQLSWQEMRDLIELTLETEGYEPVIGSISGSDLLLQRQEQKVLLVTEHWRDPVLEPGQLERAVDRADRVDAEAVILVCGGRIGTPARAAARRRGIRLIDRGLMLQWLSQSETTAGRQPD</sequence>
<dbReference type="Proteomes" id="UP000243518">
    <property type="component" value="Unassembled WGS sequence"/>
</dbReference>
<reference evidence="3 4" key="1">
    <citation type="submission" date="2016-10" db="EMBL/GenBank/DDBJ databases">
        <authorList>
            <person name="Varghese N."/>
            <person name="Submissions S."/>
        </authorList>
    </citation>
    <scope>NUCLEOTIDE SEQUENCE [LARGE SCALE GENOMIC DNA]</scope>
    <source>
        <strain evidence="3 4">CECT 8317</strain>
    </source>
</reference>
<feature type="transmembrane region" description="Helical" evidence="1">
    <location>
        <begin position="20"/>
        <end position="40"/>
    </location>
</feature>
<dbReference type="InterPro" id="IPR007560">
    <property type="entry name" value="Restrct_endonuc_IV_Mrr"/>
</dbReference>
<keyword evidence="4" id="KW-1185">Reference proteome</keyword>
<accession>A0AAQ1JQE8</accession>
<proteinExistence type="predicted"/>
<comment type="caution">
    <text evidence="3">The sequence shown here is derived from an EMBL/GenBank/DDBJ whole genome shotgun (WGS) entry which is preliminary data.</text>
</comment>
<feature type="transmembrane region" description="Helical" evidence="1">
    <location>
        <begin position="60"/>
        <end position="82"/>
    </location>
</feature>
<evidence type="ECO:0000313" key="3">
    <source>
        <dbReference type="EMBL" id="SEG39938.1"/>
    </source>
</evidence>
<keyword evidence="1" id="KW-0472">Membrane</keyword>
<dbReference type="AlphaFoldDB" id="A0AAQ1JQE8"/>
<protein>
    <submittedName>
        <fullName evidence="3">Restriction endonuclease</fullName>
    </submittedName>
</protein>
<gene>
    <name evidence="3" type="ORF">SAMN05216586_10689</name>
</gene>
<evidence type="ECO:0000256" key="1">
    <source>
        <dbReference type="SAM" id="Phobius"/>
    </source>
</evidence>
<dbReference type="Pfam" id="PF04471">
    <property type="entry name" value="Mrr_cat"/>
    <property type="match status" value="1"/>
</dbReference>
<dbReference type="GO" id="GO:0003677">
    <property type="term" value="F:DNA binding"/>
    <property type="evidence" value="ECO:0007669"/>
    <property type="project" value="InterPro"/>
</dbReference>
<evidence type="ECO:0000313" key="4">
    <source>
        <dbReference type="Proteomes" id="UP000243518"/>
    </source>
</evidence>
<organism evidence="3 4">
    <name type="scientific">Halopseudomonas aestusnigri</name>
    <dbReference type="NCBI Taxonomy" id="857252"/>
    <lineage>
        <taxon>Bacteria</taxon>
        <taxon>Pseudomonadati</taxon>
        <taxon>Pseudomonadota</taxon>
        <taxon>Gammaproteobacteria</taxon>
        <taxon>Pseudomonadales</taxon>
        <taxon>Pseudomonadaceae</taxon>
        <taxon>Halopseudomonas</taxon>
    </lineage>
</organism>
<name>A0AAQ1JQE8_9GAMM</name>
<keyword evidence="1" id="KW-1133">Transmembrane helix</keyword>
<keyword evidence="1" id="KW-0812">Transmembrane</keyword>
<keyword evidence="3" id="KW-0255">Endonuclease</keyword>
<dbReference type="EMBL" id="FNVE01000006">
    <property type="protein sequence ID" value="SEG39938.1"/>
    <property type="molecule type" value="Genomic_DNA"/>
</dbReference>
<keyword evidence="3" id="KW-0378">Hydrolase</keyword>
<evidence type="ECO:0000259" key="2">
    <source>
        <dbReference type="Pfam" id="PF04471"/>
    </source>
</evidence>
<dbReference type="GO" id="GO:0004519">
    <property type="term" value="F:endonuclease activity"/>
    <property type="evidence" value="ECO:0007669"/>
    <property type="project" value="UniProtKB-KW"/>
</dbReference>
<dbReference type="GO" id="GO:0009307">
    <property type="term" value="P:DNA restriction-modification system"/>
    <property type="evidence" value="ECO:0007669"/>
    <property type="project" value="InterPro"/>
</dbReference>
<feature type="domain" description="Restriction endonuclease type IV Mrr" evidence="2">
    <location>
        <begin position="103"/>
        <end position="209"/>
    </location>
</feature>
<keyword evidence="3" id="KW-0540">Nuclease</keyword>